<gene>
    <name evidence="2" type="ORF">Q6348_10065</name>
</gene>
<dbReference type="PANTHER" id="PTHR46623">
    <property type="entry name" value="CARBOXYMETHYLENEBUTENOLIDASE-RELATED"/>
    <property type="match status" value="1"/>
</dbReference>
<reference evidence="2 3" key="1">
    <citation type="submission" date="2023-07" db="EMBL/GenBank/DDBJ databases">
        <title>Description of novel actinomycetes strains, isolated from tidal flat sediment.</title>
        <authorList>
            <person name="Lu C."/>
        </authorList>
    </citation>
    <scope>NUCLEOTIDE SEQUENCE [LARGE SCALE GENOMIC DNA]</scope>
    <source>
        <strain evidence="2 3">SYSU T00b441</strain>
    </source>
</reference>
<keyword evidence="3" id="KW-1185">Reference proteome</keyword>
<dbReference type="EC" id="3.1.-.-" evidence="2"/>
<dbReference type="Gene3D" id="3.40.50.1820">
    <property type="entry name" value="alpha/beta hydrolase"/>
    <property type="match status" value="1"/>
</dbReference>
<dbReference type="EMBL" id="JAUQYP010000001">
    <property type="protein sequence ID" value="MDO8107538.1"/>
    <property type="molecule type" value="Genomic_DNA"/>
</dbReference>
<comment type="caution">
    <text evidence="2">The sequence shown here is derived from an EMBL/GenBank/DDBJ whole genome shotgun (WGS) entry which is preliminary data.</text>
</comment>
<organism evidence="2 3">
    <name type="scientific">Actinotalea lenta</name>
    <dbReference type="NCBI Taxonomy" id="3064654"/>
    <lineage>
        <taxon>Bacteria</taxon>
        <taxon>Bacillati</taxon>
        <taxon>Actinomycetota</taxon>
        <taxon>Actinomycetes</taxon>
        <taxon>Micrococcales</taxon>
        <taxon>Cellulomonadaceae</taxon>
        <taxon>Actinotalea</taxon>
    </lineage>
</organism>
<dbReference type="GO" id="GO:0016787">
    <property type="term" value="F:hydrolase activity"/>
    <property type="evidence" value="ECO:0007669"/>
    <property type="project" value="UniProtKB-KW"/>
</dbReference>
<dbReference type="RefSeq" id="WP_304601159.1">
    <property type="nucleotide sequence ID" value="NZ_JAUQYO010000001.1"/>
</dbReference>
<evidence type="ECO:0000313" key="2">
    <source>
        <dbReference type="EMBL" id="MDO8107538.1"/>
    </source>
</evidence>
<feature type="domain" description="Dienelactone hydrolase" evidence="1">
    <location>
        <begin position="16"/>
        <end position="226"/>
    </location>
</feature>
<dbReference type="PANTHER" id="PTHR46623:SF6">
    <property type="entry name" value="ALPHA_BETA-HYDROLASES SUPERFAMILY PROTEIN"/>
    <property type="match status" value="1"/>
</dbReference>
<dbReference type="Proteomes" id="UP001232536">
    <property type="component" value="Unassembled WGS sequence"/>
</dbReference>
<dbReference type="InterPro" id="IPR002925">
    <property type="entry name" value="Dienelactn_hydro"/>
</dbReference>
<sequence length="229" mass="24609">MSERVTIPLTDGRMPADLWLPEGAEGPGVVLVQEIFGVSPYIRQRAADLADLGYVVLVPHLFWRLGVTSVPNGPEMLGQGMDLASRFDWETGVTDTVAALRALRERPSVIGRAGLLGFCFGGGMAFNVAAVDAPDALVAYYGSALPDLLHLAPQLTAPALFHFGTADGYLDPEKVARITEAVEANGARVELHEGADHAFDNPDFVNYHAEASAAAWQQTTAFLREHLAR</sequence>
<dbReference type="InterPro" id="IPR029058">
    <property type="entry name" value="AB_hydrolase_fold"/>
</dbReference>
<name>A0ABT9D9F7_9CELL</name>
<protein>
    <submittedName>
        <fullName evidence="2">Dienelactone hydrolase family protein</fullName>
        <ecNumber evidence="2">3.1.-.-</ecNumber>
    </submittedName>
</protein>
<evidence type="ECO:0000259" key="1">
    <source>
        <dbReference type="Pfam" id="PF01738"/>
    </source>
</evidence>
<evidence type="ECO:0000313" key="3">
    <source>
        <dbReference type="Proteomes" id="UP001232536"/>
    </source>
</evidence>
<dbReference type="SUPFAM" id="SSF53474">
    <property type="entry name" value="alpha/beta-Hydrolases"/>
    <property type="match status" value="1"/>
</dbReference>
<dbReference type="InterPro" id="IPR051049">
    <property type="entry name" value="Dienelactone_hydrolase-like"/>
</dbReference>
<dbReference type="Pfam" id="PF01738">
    <property type="entry name" value="DLH"/>
    <property type="match status" value="1"/>
</dbReference>
<accession>A0ABT9D9F7</accession>
<keyword evidence="2" id="KW-0378">Hydrolase</keyword>
<proteinExistence type="predicted"/>